<dbReference type="InterPro" id="IPR003593">
    <property type="entry name" value="AAA+_ATPase"/>
</dbReference>
<feature type="transmembrane region" description="Helical" evidence="14">
    <location>
        <begin position="15"/>
        <end position="33"/>
    </location>
</feature>
<dbReference type="Gene3D" id="3.30.720.210">
    <property type="match status" value="1"/>
</dbReference>
<dbReference type="InterPro" id="IPR037219">
    <property type="entry name" value="Peptidase_M41-like"/>
</dbReference>
<evidence type="ECO:0000256" key="8">
    <source>
        <dbReference type="ARBA" id="ARBA00022833"/>
    </source>
</evidence>
<comment type="subcellular location">
    <subcellularLocation>
        <location evidence="14">Cell membrane</location>
        <topology evidence="14">Multi-pass membrane protein</topology>
        <orientation evidence="14">Cytoplasmic side</orientation>
    </subcellularLocation>
    <subcellularLocation>
        <location evidence="1">Membrane</location>
    </subcellularLocation>
</comment>
<feature type="active site" evidence="14">
    <location>
        <position position="454"/>
    </location>
</feature>
<dbReference type="Proteomes" id="UP000439550">
    <property type="component" value="Unassembled WGS sequence"/>
</dbReference>
<dbReference type="SUPFAM" id="SSF52540">
    <property type="entry name" value="P-loop containing nucleoside triphosphate hydrolases"/>
    <property type="match status" value="1"/>
</dbReference>
<evidence type="ECO:0000313" key="19">
    <source>
        <dbReference type="Proteomes" id="UP000439550"/>
    </source>
</evidence>
<dbReference type="Gene3D" id="1.20.58.760">
    <property type="entry name" value="Peptidase M41"/>
    <property type="match status" value="1"/>
</dbReference>
<dbReference type="GO" id="GO:0008270">
    <property type="term" value="F:zinc ion binding"/>
    <property type="evidence" value="ECO:0007669"/>
    <property type="project" value="UniProtKB-UniRule"/>
</dbReference>
<feature type="transmembrane region" description="Helical" evidence="14">
    <location>
        <begin position="133"/>
        <end position="155"/>
    </location>
</feature>
<keyword evidence="9 14" id="KW-0067">ATP-binding</keyword>
<dbReference type="PROSITE" id="PS00674">
    <property type="entry name" value="AAA"/>
    <property type="match status" value="1"/>
</dbReference>
<evidence type="ECO:0000256" key="4">
    <source>
        <dbReference type="ARBA" id="ARBA00022692"/>
    </source>
</evidence>
<dbReference type="EC" id="3.4.24.-" evidence="14"/>
<feature type="region of interest" description="Disordered" evidence="16">
    <location>
        <begin position="669"/>
        <end position="694"/>
    </location>
</feature>
<keyword evidence="19" id="KW-1185">Reference proteome</keyword>
<dbReference type="Pfam" id="PF17862">
    <property type="entry name" value="AAA_lid_3"/>
    <property type="match status" value="1"/>
</dbReference>
<dbReference type="PANTHER" id="PTHR43655:SF2">
    <property type="entry name" value="AFG3 LIKE MATRIX AAA PEPTIDASE SUBUNIT 2, ISOFORM A"/>
    <property type="match status" value="1"/>
</dbReference>
<dbReference type="EMBL" id="WITJ01000008">
    <property type="protein sequence ID" value="MQW39674.1"/>
    <property type="molecule type" value="Genomic_DNA"/>
</dbReference>
<dbReference type="InterPro" id="IPR003960">
    <property type="entry name" value="ATPase_AAA_CS"/>
</dbReference>
<comment type="cofactor">
    <cofactor evidence="14">
        <name>Zn(2+)</name>
        <dbReference type="ChEBI" id="CHEBI:29105"/>
    </cofactor>
    <text evidence="14">Binds 1 zinc ion per subunit.</text>
</comment>
<feature type="binding site" evidence="14">
    <location>
        <position position="457"/>
    </location>
    <ligand>
        <name>Zn(2+)</name>
        <dbReference type="ChEBI" id="CHEBI:29105"/>
        <note>catalytic</note>
    </ligand>
</feature>
<dbReference type="GO" id="GO:0005886">
    <property type="term" value="C:plasma membrane"/>
    <property type="evidence" value="ECO:0007669"/>
    <property type="project" value="UniProtKB-SubCell"/>
</dbReference>
<evidence type="ECO:0000256" key="16">
    <source>
        <dbReference type="SAM" id="MobiDB-lite"/>
    </source>
</evidence>
<dbReference type="HAMAP" id="MF_01458">
    <property type="entry name" value="FtsH"/>
    <property type="match status" value="1"/>
</dbReference>
<evidence type="ECO:0000256" key="14">
    <source>
        <dbReference type="HAMAP-Rule" id="MF_01458"/>
    </source>
</evidence>
<dbReference type="Pfam" id="PF06480">
    <property type="entry name" value="FtsH_ext"/>
    <property type="match status" value="1"/>
</dbReference>
<dbReference type="InterPro" id="IPR050928">
    <property type="entry name" value="ATP-dep_Zn_Metalloprotease"/>
</dbReference>
<keyword evidence="10 14" id="KW-1133">Transmembrane helix</keyword>
<organism evidence="18 19">
    <name type="scientific">Lactococcus hircilactis</name>
    <dbReference type="NCBI Taxonomy" id="1494462"/>
    <lineage>
        <taxon>Bacteria</taxon>
        <taxon>Bacillati</taxon>
        <taxon>Bacillota</taxon>
        <taxon>Bacilli</taxon>
        <taxon>Lactobacillales</taxon>
        <taxon>Streptococcaceae</taxon>
        <taxon>Lactococcus</taxon>
    </lineage>
</organism>
<dbReference type="NCBIfam" id="TIGR01241">
    <property type="entry name" value="FtsH_fam"/>
    <property type="match status" value="1"/>
</dbReference>
<keyword evidence="14" id="KW-1003">Cell membrane</keyword>
<dbReference type="GO" id="GO:0006508">
    <property type="term" value="P:proteolysis"/>
    <property type="evidence" value="ECO:0007669"/>
    <property type="project" value="UniProtKB-KW"/>
</dbReference>
<dbReference type="GO" id="GO:0005524">
    <property type="term" value="F:ATP binding"/>
    <property type="evidence" value="ECO:0007669"/>
    <property type="project" value="UniProtKB-UniRule"/>
</dbReference>
<evidence type="ECO:0000313" key="18">
    <source>
        <dbReference type="EMBL" id="MQW39674.1"/>
    </source>
</evidence>
<evidence type="ECO:0000256" key="2">
    <source>
        <dbReference type="ARBA" id="ARBA00010044"/>
    </source>
</evidence>
<evidence type="ECO:0000256" key="13">
    <source>
        <dbReference type="ARBA" id="ARBA00061570"/>
    </source>
</evidence>
<dbReference type="SUPFAM" id="SSF140990">
    <property type="entry name" value="FtsH protease domain-like"/>
    <property type="match status" value="1"/>
</dbReference>
<protein>
    <recommendedName>
        <fullName evidence="14">ATP-dependent zinc metalloprotease FtsH</fullName>
        <ecNumber evidence="14">3.4.24.-</ecNumber>
    </recommendedName>
</protein>
<comment type="caution">
    <text evidence="18">The sequence shown here is derived from an EMBL/GenBank/DDBJ whole genome shotgun (WGS) entry which is preliminary data.</text>
</comment>
<evidence type="ECO:0000256" key="9">
    <source>
        <dbReference type="ARBA" id="ARBA00022840"/>
    </source>
</evidence>
<feature type="domain" description="AAA+ ATPase" evidence="17">
    <location>
        <begin position="222"/>
        <end position="362"/>
    </location>
</feature>
<comment type="similarity">
    <text evidence="15">Belongs to the AAA ATPase family.</text>
</comment>
<keyword evidence="6 14" id="KW-0547">Nucleotide-binding</keyword>
<keyword evidence="8 14" id="KW-0862">Zinc</keyword>
<dbReference type="Gene3D" id="1.10.8.60">
    <property type="match status" value="1"/>
</dbReference>
<reference evidence="18 19" key="1">
    <citation type="submission" date="2019-10" db="EMBL/GenBank/DDBJ databases">
        <authorList>
            <person name="Dong K."/>
        </authorList>
    </citation>
    <scope>NUCLEOTIDE SEQUENCE [LARGE SCALE GENOMIC DNA]</scope>
    <source>
        <strain evidence="18 19">DSM 28960</strain>
    </source>
</reference>
<dbReference type="GO" id="GO:0004176">
    <property type="term" value="F:ATP-dependent peptidase activity"/>
    <property type="evidence" value="ECO:0007669"/>
    <property type="project" value="InterPro"/>
</dbReference>
<keyword evidence="5 14" id="KW-0479">Metal-binding</keyword>
<dbReference type="InterPro" id="IPR041569">
    <property type="entry name" value="AAA_lid_3"/>
</dbReference>
<evidence type="ECO:0000259" key="17">
    <source>
        <dbReference type="SMART" id="SM00382"/>
    </source>
</evidence>
<evidence type="ECO:0000256" key="3">
    <source>
        <dbReference type="ARBA" id="ARBA00022670"/>
    </source>
</evidence>
<keyword evidence="11 14" id="KW-0482">Metalloprotease</keyword>
<proteinExistence type="inferred from homology"/>
<evidence type="ECO:0000256" key="6">
    <source>
        <dbReference type="ARBA" id="ARBA00022741"/>
    </source>
</evidence>
<comment type="subunit">
    <text evidence="14">Homohexamer.</text>
</comment>
<dbReference type="GO" id="GO:0004222">
    <property type="term" value="F:metalloendopeptidase activity"/>
    <property type="evidence" value="ECO:0007669"/>
    <property type="project" value="InterPro"/>
</dbReference>
<evidence type="ECO:0000256" key="11">
    <source>
        <dbReference type="ARBA" id="ARBA00023049"/>
    </source>
</evidence>
<dbReference type="FunFam" id="1.20.58.760:FF:000001">
    <property type="entry name" value="ATP-dependent zinc metalloprotease FtsH"/>
    <property type="match status" value="1"/>
</dbReference>
<dbReference type="AlphaFoldDB" id="A0A7X1Z8A0"/>
<keyword evidence="12 14" id="KW-0472">Membrane</keyword>
<feature type="binding site" evidence="14">
    <location>
        <begin position="230"/>
        <end position="237"/>
    </location>
    <ligand>
        <name>ATP</name>
        <dbReference type="ChEBI" id="CHEBI:30616"/>
    </ligand>
</feature>
<dbReference type="InterPro" id="IPR027417">
    <property type="entry name" value="P-loop_NTPase"/>
</dbReference>
<dbReference type="GO" id="GO:0030163">
    <property type="term" value="P:protein catabolic process"/>
    <property type="evidence" value="ECO:0007669"/>
    <property type="project" value="UniProtKB-UniRule"/>
</dbReference>
<evidence type="ECO:0000256" key="15">
    <source>
        <dbReference type="RuleBase" id="RU003651"/>
    </source>
</evidence>
<evidence type="ECO:0000256" key="1">
    <source>
        <dbReference type="ARBA" id="ARBA00004370"/>
    </source>
</evidence>
<name>A0A7X1Z8A0_9LACT</name>
<sequence>MNNNNQKNGGFIKNTFLWVLLVIVVVVGINYFFSNNHSNVDKISYSQLMTKLKANDIKSVTMQPSDSLLTVTGEYKEAKEVETRTPLLGSTTSKVNNFQAYIIPTDSVVKDIQTLSSTHDVSVNVIQASSSGIWLSLLSPLLTVILMVGIFWLMMGGMGNRGGGGAGNPMSFGKSRAKQQDGKTTKVRFADVAGSEEEKQELVEVVDFLKNPKKYHDLGARIPAGVLLEGPPGTGKTLLAKAVAGEAGVPFYSISGSDFVEMFVGVGASRVRDLFESAKKTAPAIIFIDEIDAVGRQRGAGMGGGNDEREQTLNQLLVEMDGFQDTGESIIVIAATNRSDVLDPALLRPGRFDRKVLVGAPDVKGREAVLKVHSRNKKFAPDVDLKIVAQQTPGYVGADLENVLNEAALVAARQDKKVIDASDIDEGMDRAMAGPAKKERLQSVRERAIVAYHEAGHAIVGLVLENGSTVRKVTIVPRGRIGGYMLALPDEEIMQPTNFHLKDQLASLMGGRLGEEIVFGVATPGASNDIEKATHIARSMVTEYGMSKKLGMVSYEGDHQVFIGRDYGQTKTYSEATAVMIDDEVRSILSEAYDRAKVAIESHREQHKAIAEALLKYETLDANQIKSLFETGEMPNKMVEALEKPEEPKSFEEIIADKNHANDLEVHIFDADSKAAEEKNPKDENENKEDETAQ</sequence>
<comment type="similarity">
    <text evidence="2 14">In the C-terminal section; belongs to the peptidase M41 family.</text>
</comment>
<dbReference type="InterPro" id="IPR005936">
    <property type="entry name" value="FtsH"/>
</dbReference>
<gene>
    <name evidence="18" type="primary">hflB</name>
    <name evidence="14" type="synonym">ftsH</name>
    <name evidence="18" type="ORF">GHI93_07015</name>
</gene>
<feature type="compositionally biased region" description="Basic and acidic residues" evidence="16">
    <location>
        <begin position="669"/>
        <end position="685"/>
    </location>
</feature>
<evidence type="ECO:0000256" key="7">
    <source>
        <dbReference type="ARBA" id="ARBA00022801"/>
    </source>
</evidence>
<dbReference type="FunFam" id="1.10.8.60:FF:000001">
    <property type="entry name" value="ATP-dependent zinc metalloprotease FtsH"/>
    <property type="match status" value="1"/>
</dbReference>
<dbReference type="FunFam" id="3.40.50.300:FF:000001">
    <property type="entry name" value="ATP-dependent zinc metalloprotease FtsH"/>
    <property type="match status" value="1"/>
</dbReference>
<comment type="function">
    <text evidence="14">Acts as a processive, ATP-dependent zinc metallopeptidase for both cytoplasmic and membrane proteins. Plays a role in the quality control of integral membrane proteins.</text>
</comment>
<dbReference type="SMART" id="SM00382">
    <property type="entry name" value="AAA"/>
    <property type="match status" value="1"/>
</dbReference>
<evidence type="ECO:0000256" key="10">
    <source>
        <dbReference type="ARBA" id="ARBA00022989"/>
    </source>
</evidence>
<keyword evidence="7 14" id="KW-0378">Hydrolase</keyword>
<dbReference type="Pfam" id="PF00004">
    <property type="entry name" value="AAA"/>
    <property type="match status" value="1"/>
</dbReference>
<accession>A0A7X1Z8A0</accession>
<dbReference type="Pfam" id="PF01434">
    <property type="entry name" value="Peptidase_M41"/>
    <property type="match status" value="1"/>
</dbReference>
<dbReference type="InterPro" id="IPR003959">
    <property type="entry name" value="ATPase_AAA_core"/>
</dbReference>
<dbReference type="CDD" id="cd19501">
    <property type="entry name" value="RecA-like_FtsH"/>
    <property type="match status" value="1"/>
</dbReference>
<feature type="binding site" evidence="14">
    <location>
        <position position="529"/>
    </location>
    <ligand>
        <name>Zn(2+)</name>
        <dbReference type="ChEBI" id="CHEBI:29105"/>
        <note>catalytic</note>
    </ligand>
</feature>
<dbReference type="InterPro" id="IPR000642">
    <property type="entry name" value="Peptidase_M41"/>
</dbReference>
<keyword evidence="4 14" id="KW-0812">Transmembrane</keyword>
<dbReference type="Gene3D" id="3.40.50.300">
    <property type="entry name" value="P-loop containing nucleotide triphosphate hydrolases"/>
    <property type="match status" value="1"/>
</dbReference>
<dbReference type="InterPro" id="IPR011546">
    <property type="entry name" value="Pept_M41_FtsH_extracell"/>
</dbReference>
<comment type="similarity">
    <text evidence="13 14">In the central section; belongs to the AAA ATPase family.</text>
</comment>
<evidence type="ECO:0000256" key="12">
    <source>
        <dbReference type="ARBA" id="ARBA00023136"/>
    </source>
</evidence>
<dbReference type="RefSeq" id="WP_153496338.1">
    <property type="nucleotide sequence ID" value="NZ_CAXYUY010000010.1"/>
</dbReference>
<dbReference type="PANTHER" id="PTHR43655">
    <property type="entry name" value="ATP-DEPENDENT PROTEASE"/>
    <property type="match status" value="1"/>
</dbReference>
<evidence type="ECO:0000256" key="5">
    <source>
        <dbReference type="ARBA" id="ARBA00022723"/>
    </source>
</evidence>
<dbReference type="OrthoDB" id="9809379at2"/>
<dbReference type="GO" id="GO:0016887">
    <property type="term" value="F:ATP hydrolysis activity"/>
    <property type="evidence" value="ECO:0007669"/>
    <property type="project" value="UniProtKB-UniRule"/>
</dbReference>
<keyword evidence="3 14" id="KW-0645">Protease</keyword>
<feature type="binding site" evidence="14">
    <location>
        <position position="453"/>
    </location>
    <ligand>
        <name>Zn(2+)</name>
        <dbReference type="ChEBI" id="CHEBI:29105"/>
        <note>catalytic</note>
    </ligand>
</feature>